<dbReference type="Proteomes" id="UP000076830">
    <property type="component" value="Chromosome"/>
</dbReference>
<evidence type="ECO:0000256" key="2">
    <source>
        <dbReference type="ARBA" id="ARBA00022741"/>
    </source>
</evidence>
<dbReference type="Pfam" id="PF00005">
    <property type="entry name" value="ABC_tran"/>
    <property type="match status" value="1"/>
</dbReference>
<dbReference type="InterPro" id="IPR003439">
    <property type="entry name" value="ABC_transporter-like_ATP-bd"/>
</dbReference>
<feature type="domain" description="ABC transporter" evidence="4">
    <location>
        <begin position="5"/>
        <end position="235"/>
    </location>
</feature>
<name>A0A167G1M3_9GAMM</name>
<protein>
    <submittedName>
        <fullName evidence="5">ABC transporter related protein</fullName>
    </submittedName>
</protein>
<evidence type="ECO:0000256" key="1">
    <source>
        <dbReference type="ARBA" id="ARBA00022448"/>
    </source>
</evidence>
<dbReference type="PROSITE" id="PS50893">
    <property type="entry name" value="ABC_TRANSPORTER_2"/>
    <property type="match status" value="1"/>
</dbReference>
<dbReference type="EMBL" id="CP015249">
    <property type="protein sequence ID" value="ANB16056.1"/>
    <property type="molecule type" value="Genomic_DNA"/>
</dbReference>
<dbReference type="RefSeq" id="WP_067642468.1">
    <property type="nucleotide sequence ID" value="NZ_CP015249.1"/>
</dbReference>
<dbReference type="GO" id="GO:0016887">
    <property type="term" value="F:ATP hydrolysis activity"/>
    <property type="evidence" value="ECO:0007669"/>
    <property type="project" value="InterPro"/>
</dbReference>
<dbReference type="InterPro" id="IPR051782">
    <property type="entry name" value="ABC_Transporter_VariousFunc"/>
</dbReference>
<dbReference type="InterPro" id="IPR017871">
    <property type="entry name" value="ABC_transporter-like_CS"/>
</dbReference>
<evidence type="ECO:0000313" key="6">
    <source>
        <dbReference type="Proteomes" id="UP000076830"/>
    </source>
</evidence>
<dbReference type="SMART" id="SM00382">
    <property type="entry name" value="AAA"/>
    <property type="match status" value="1"/>
</dbReference>
<dbReference type="InterPro" id="IPR027417">
    <property type="entry name" value="P-loop_NTPase"/>
</dbReference>
<dbReference type="PROSITE" id="PS00211">
    <property type="entry name" value="ABC_TRANSPORTER_1"/>
    <property type="match status" value="1"/>
</dbReference>
<evidence type="ECO:0000259" key="4">
    <source>
        <dbReference type="PROSITE" id="PS50893"/>
    </source>
</evidence>
<dbReference type="GO" id="GO:0005524">
    <property type="term" value="F:ATP binding"/>
    <property type="evidence" value="ECO:0007669"/>
    <property type="project" value="UniProtKB-KW"/>
</dbReference>
<evidence type="ECO:0000256" key="3">
    <source>
        <dbReference type="ARBA" id="ARBA00022840"/>
    </source>
</evidence>
<dbReference type="PANTHER" id="PTHR42939">
    <property type="entry name" value="ABC TRANSPORTER ATP-BINDING PROTEIN ALBC-RELATED"/>
    <property type="match status" value="1"/>
</dbReference>
<keyword evidence="2" id="KW-0547">Nucleotide-binding</keyword>
<organism evidence="5 6">
    <name type="scientific">Dokdonella koreensis DS-123</name>
    <dbReference type="NCBI Taxonomy" id="1300342"/>
    <lineage>
        <taxon>Bacteria</taxon>
        <taxon>Pseudomonadati</taxon>
        <taxon>Pseudomonadota</taxon>
        <taxon>Gammaproteobacteria</taxon>
        <taxon>Lysobacterales</taxon>
        <taxon>Rhodanobacteraceae</taxon>
        <taxon>Dokdonella</taxon>
    </lineage>
</organism>
<accession>A0A167G1M3</accession>
<evidence type="ECO:0000313" key="5">
    <source>
        <dbReference type="EMBL" id="ANB16056.1"/>
    </source>
</evidence>
<sequence>MNAALEVRGLSAGYPEAFPLQVLDGIDLRVPRGEWVALLGANGSGKSTLLDCIGGRRQAAGTILIDGVVLSDRGPDARRRLGHAVGAERLPAVLTGHECLAVHAAAHGRAAIGDDVLALAADLALAPRLHEPVAMYSYGMRQKLGVLLALAGAPALLLLDESLNGLDPTSGLVLKRHLRARTADGCAIVLATHALDVVEHWVDRALLLHEGRIAADWDRDRLDALGGLGLEAALAEATRPLP</sequence>
<reference evidence="5 6" key="1">
    <citation type="submission" date="2016-04" db="EMBL/GenBank/DDBJ databases">
        <title>Complete genome sequence of Dokdonella koreensis DS-123T.</title>
        <authorList>
            <person name="Kim J.F."/>
            <person name="Lee H."/>
            <person name="Kwak M.-J."/>
        </authorList>
    </citation>
    <scope>NUCLEOTIDE SEQUENCE [LARGE SCALE GENOMIC DNA]</scope>
    <source>
        <strain evidence="5 6">DS-123</strain>
    </source>
</reference>
<gene>
    <name evidence="5" type="ORF">I596_16</name>
</gene>
<proteinExistence type="predicted"/>
<keyword evidence="1" id="KW-0813">Transport</keyword>
<dbReference type="AlphaFoldDB" id="A0A167G1M3"/>
<keyword evidence="3" id="KW-0067">ATP-binding</keyword>
<dbReference type="PANTHER" id="PTHR42939:SF1">
    <property type="entry name" value="ABC TRANSPORTER ATP-BINDING PROTEIN ALBC-RELATED"/>
    <property type="match status" value="1"/>
</dbReference>
<dbReference type="SUPFAM" id="SSF52540">
    <property type="entry name" value="P-loop containing nucleoside triphosphate hydrolases"/>
    <property type="match status" value="1"/>
</dbReference>
<keyword evidence="6" id="KW-1185">Reference proteome</keyword>
<dbReference type="KEGG" id="dko:I596_16"/>
<dbReference type="InterPro" id="IPR003593">
    <property type="entry name" value="AAA+_ATPase"/>
</dbReference>
<dbReference type="STRING" id="1300342.I596_16"/>
<dbReference type="Gene3D" id="3.40.50.300">
    <property type="entry name" value="P-loop containing nucleotide triphosphate hydrolases"/>
    <property type="match status" value="1"/>
</dbReference>